<protein>
    <submittedName>
        <fullName evidence="1">Putative phage terminase large subunit-like protein</fullName>
    </submittedName>
</protein>
<organism evidence="1 2">
    <name type="scientific">Silicimonas algicola</name>
    <dbReference type="NCBI Taxonomy" id="1826607"/>
    <lineage>
        <taxon>Bacteria</taxon>
        <taxon>Pseudomonadati</taxon>
        <taxon>Pseudomonadota</taxon>
        <taxon>Alphaproteobacteria</taxon>
        <taxon>Rhodobacterales</taxon>
        <taxon>Paracoccaceae</taxon>
    </lineage>
</organism>
<comment type="caution">
    <text evidence="1">The sequence shown here is derived from an EMBL/GenBank/DDBJ whole genome shotgun (WGS) entry which is preliminary data.</text>
</comment>
<evidence type="ECO:0000313" key="1">
    <source>
        <dbReference type="EMBL" id="PWK55637.1"/>
    </source>
</evidence>
<proteinExistence type="predicted"/>
<accession>A0A316GLC2</accession>
<name>A0A316GLC2_9RHOB</name>
<sequence length="76" mass="8699">MVATGDKIQRMSIQCAKIEGGQVWLPKSAPWLDGYLKELGLFPQGKYFDQVDSTSQILKAIETRPPQLWTLSRYRN</sequence>
<dbReference type="EMBL" id="QGGV01000006">
    <property type="protein sequence ID" value="PWK55637.1"/>
    <property type="molecule type" value="Genomic_DNA"/>
</dbReference>
<keyword evidence="2" id="KW-1185">Reference proteome</keyword>
<gene>
    <name evidence="1" type="ORF">C8D95_10632</name>
</gene>
<evidence type="ECO:0000313" key="2">
    <source>
        <dbReference type="Proteomes" id="UP000245390"/>
    </source>
</evidence>
<reference evidence="1 2" key="1">
    <citation type="submission" date="2018-05" db="EMBL/GenBank/DDBJ databases">
        <title>Genomic Encyclopedia of Type Strains, Phase IV (KMG-IV): sequencing the most valuable type-strain genomes for metagenomic binning, comparative biology and taxonomic classification.</title>
        <authorList>
            <person name="Goeker M."/>
        </authorList>
    </citation>
    <scope>NUCLEOTIDE SEQUENCE [LARGE SCALE GENOMIC DNA]</scope>
    <source>
        <strain evidence="1 2">DSM 103371</strain>
    </source>
</reference>
<dbReference type="Proteomes" id="UP000245390">
    <property type="component" value="Unassembled WGS sequence"/>
</dbReference>
<dbReference type="AlphaFoldDB" id="A0A316GLC2"/>